<dbReference type="PANTHER" id="PTHR11426">
    <property type="entry name" value="HISTONE H3"/>
    <property type="match status" value="1"/>
</dbReference>
<proteinExistence type="inferred from homology"/>
<evidence type="ECO:0000313" key="3">
    <source>
        <dbReference type="EMBL" id="KAG7166629.1"/>
    </source>
</evidence>
<gene>
    <name evidence="3" type="primary">H3-L4</name>
    <name evidence="3" type="ORF">Hamer_G032242</name>
</gene>
<dbReference type="GO" id="GO:0003677">
    <property type="term" value="F:DNA binding"/>
    <property type="evidence" value="ECO:0007669"/>
    <property type="project" value="InterPro"/>
</dbReference>
<dbReference type="GO" id="GO:0030527">
    <property type="term" value="F:structural constituent of chromatin"/>
    <property type="evidence" value="ECO:0007669"/>
    <property type="project" value="InterPro"/>
</dbReference>
<protein>
    <submittedName>
        <fullName evidence="3">Histone H3-like 4</fullName>
    </submittedName>
</protein>
<dbReference type="EMBL" id="JAHLQT010022272">
    <property type="protein sequence ID" value="KAG7166629.1"/>
    <property type="molecule type" value="Genomic_DNA"/>
</dbReference>
<evidence type="ECO:0000313" key="4">
    <source>
        <dbReference type="Proteomes" id="UP000747542"/>
    </source>
</evidence>
<dbReference type="Proteomes" id="UP000747542">
    <property type="component" value="Unassembled WGS sequence"/>
</dbReference>
<dbReference type="InterPro" id="IPR007125">
    <property type="entry name" value="H2A/H2B/H3"/>
</dbReference>
<dbReference type="InterPro" id="IPR009072">
    <property type="entry name" value="Histone-fold"/>
</dbReference>
<dbReference type="Gene3D" id="1.10.20.10">
    <property type="entry name" value="Histone, subunit A"/>
    <property type="match status" value="1"/>
</dbReference>
<keyword evidence="4" id="KW-1185">Reference proteome</keyword>
<evidence type="ECO:0000259" key="2">
    <source>
        <dbReference type="Pfam" id="PF00125"/>
    </source>
</evidence>
<name>A0A8J5K874_HOMAM</name>
<accession>A0A8J5K874</accession>
<dbReference type="AlphaFoldDB" id="A0A8J5K874"/>
<dbReference type="GO" id="GO:0000786">
    <property type="term" value="C:nucleosome"/>
    <property type="evidence" value="ECO:0007669"/>
    <property type="project" value="InterPro"/>
</dbReference>
<comment type="similarity">
    <text evidence="1">Belongs to the histone H3 family.</text>
</comment>
<dbReference type="GO" id="GO:0046982">
    <property type="term" value="F:protein heterodimerization activity"/>
    <property type="evidence" value="ECO:0007669"/>
    <property type="project" value="InterPro"/>
</dbReference>
<organism evidence="3 4">
    <name type="scientific">Homarus americanus</name>
    <name type="common">American lobster</name>
    <dbReference type="NCBI Taxonomy" id="6706"/>
    <lineage>
        <taxon>Eukaryota</taxon>
        <taxon>Metazoa</taxon>
        <taxon>Ecdysozoa</taxon>
        <taxon>Arthropoda</taxon>
        <taxon>Crustacea</taxon>
        <taxon>Multicrustacea</taxon>
        <taxon>Malacostraca</taxon>
        <taxon>Eumalacostraca</taxon>
        <taxon>Eucarida</taxon>
        <taxon>Decapoda</taxon>
        <taxon>Pleocyemata</taxon>
        <taxon>Astacidea</taxon>
        <taxon>Nephropoidea</taxon>
        <taxon>Nephropidae</taxon>
        <taxon>Homarus</taxon>
    </lineage>
</organism>
<comment type="caution">
    <text evidence="3">The sequence shown here is derived from an EMBL/GenBank/DDBJ whole genome shotgun (WGS) entry which is preliminary data.</text>
</comment>
<dbReference type="PRINTS" id="PR00622">
    <property type="entry name" value="HISTONEH3"/>
</dbReference>
<dbReference type="SMART" id="SM00428">
    <property type="entry name" value="H3"/>
    <property type="match status" value="1"/>
</dbReference>
<reference evidence="3" key="1">
    <citation type="journal article" date="2021" name="Sci. Adv.">
        <title>The American lobster genome reveals insights on longevity, neural, and immune adaptations.</title>
        <authorList>
            <person name="Polinski J.M."/>
            <person name="Zimin A.V."/>
            <person name="Clark K.F."/>
            <person name="Kohn A.B."/>
            <person name="Sadowski N."/>
            <person name="Timp W."/>
            <person name="Ptitsyn A."/>
            <person name="Khanna P."/>
            <person name="Romanova D.Y."/>
            <person name="Williams P."/>
            <person name="Greenwood S.J."/>
            <person name="Moroz L.L."/>
            <person name="Walt D.R."/>
            <person name="Bodnar A.G."/>
        </authorList>
    </citation>
    <scope>NUCLEOTIDE SEQUENCE</scope>
    <source>
        <strain evidence="3">GMGI-L3</strain>
    </source>
</reference>
<dbReference type="Pfam" id="PF00125">
    <property type="entry name" value="Histone"/>
    <property type="match status" value="1"/>
</dbReference>
<feature type="domain" description="Core Histone H2A/H2B/H3" evidence="2">
    <location>
        <begin position="21"/>
        <end position="60"/>
    </location>
</feature>
<dbReference type="InterPro" id="IPR000164">
    <property type="entry name" value="Histone_H3/CENP-A"/>
</dbReference>
<sequence>MSISLCGLPQLGVKKSHRYRPGTVALRVVCRYQKSTELLIKKLPFQRLVHEISKDFKTDLPLPVVCRHARNP</sequence>
<evidence type="ECO:0000256" key="1">
    <source>
        <dbReference type="ARBA" id="ARBA00010343"/>
    </source>
</evidence>
<dbReference type="SUPFAM" id="SSF47113">
    <property type="entry name" value="Histone-fold"/>
    <property type="match status" value="1"/>
</dbReference>